<dbReference type="SUPFAM" id="SSF48008">
    <property type="entry name" value="GntR ligand-binding domain-like"/>
    <property type="match status" value="1"/>
</dbReference>
<gene>
    <name evidence="5" type="primary">mcbR_7</name>
    <name evidence="5" type="ORF">NCTC10821_03994</name>
</gene>
<dbReference type="PANTHER" id="PTHR43537:SF24">
    <property type="entry name" value="GLUCONATE OPERON TRANSCRIPTIONAL REPRESSOR"/>
    <property type="match status" value="1"/>
</dbReference>
<dbReference type="AlphaFoldDB" id="A0A378TIS7"/>
<dbReference type="OrthoDB" id="3186208at2"/>
<organism evidence="5 6">
    <name type="scientific">Mycolicibacterium tokaiense</name>
    <dbReference type="NCBI Taxonomy" id="39695"/>
    <lineage>
        <taxon>Bacteria</taxon>
        <taxon>Bacillati</taxon>
        <taxon>Actinomycetota</taxon>
        <taxon>Actinomycetes</taxon>
        <taxon>Mycobacteriales</taxon>
        <taxon>Mycobacteriaceae</taxon>
        <taxon>Mycolicibacterium</taxon>
    </lineage>
</organism>
<reference evidence="5 6" key="1">
    <citation type="submission" date="2018-06" db="EMBL/GenBank/DDBJ databases">
        <authorList>
            <consortium name="Pathogen Informatics"/>
            <person name="Doyle S."/>
        </authorList>
    </citation>
    <scope>NUCLEOTIDE SEQUENCE [LARGE SCALE GENOMIC DNA]</scope>
    <source>
        <strain evidence="5 6">NCTC10821</strain>
    </source>
</reference>
<dbReference type="InterPro" id="IPR008920">
    <property type="entry name" value="TF_FadR/GntR_C"/>
</dbReference>
<dbReference type="RefSeq" id="WP_068918699.1">
    <property type="nucleotide sequence ID" value="NZ_AP022600.1"/>
</dbReference>
<evidence type="ECO:0000256" key="1">
    <source>
        <dbReference type="ARBA" id="ARBA00023015"/>
    </source>
</evidence>
<keyword evidence="2" id="KW-0238">DNA-binding</keyword>
<dbReference type="Gene3D" id="1.10.10.10">
    <property type="entry name" value="Winged helix-like DNA-binding domain superfamily/Winged helix DNA-binding domain"/>
    <property type="match status" value="1"/>
</dbReference>
<dbReference type="SMART" id="SM00345">
    <property type="entry name" value="HTH_GNTR"/>
    <property type="match status" value="1"/>
</dbReference>
<keyword evidence="6" id="KW-1185">Reference proteome</keyword>
<evidence type="ECO:0000256" key="3">
    <source>
        <dbReference type="ARBA" id="ARBA00023163"/>
    </source>
</evidence>
<dbReference type="GO" id="GO:0003677">
    <property type="term" value="F:DNA binding"/>
    <property type="evidence" value="ECO:0007669"/>
    <property type="project" value="UniProtKB-KW"/>
</dbReference>
<dbReference type="Pfam" id="PF00392">
    <property type="entry name" value="GntR"/>
    <property type="match status" value="1"/>
</dbReference>
<feature type="domain" description="HTH gntR-type" evidence="4">
    <location>
        <begin position="16"/>
        <end position="83"/>
    </location>
</feature>
<dbReference type="PANTHER" id="PTHR43537">
    <property type="entry name" value="TRANSCRIPTIONAL REGULATOR, GNTR FAMILY"/>
    <property type="match status" value="1"/>
</dbReference>
<dbReference type="Proteomes" id="UP000254978">
    <property type="component" value="Unassembled WGS sequence"/>
</dbReference>
<dbReference type="SMART" id="SM00895">
    <property type="entry name" value="FCD"/>
    <property type="match status" value="1"/>
</dbReference>
<sequence>MADADLELAPLPAAGGRRAEQVMEAVRAALDGGVMRPGVKYSVYQLADALGVSRTPVRDALLRLEEVGLIRFEARQGFRVLLPDPREIADIFAIRLALEVPAVGRAAAVCDAGLAARLRDRMQLLQAAAADGDERTFAHHDQLLHDHIMEAAGNTRAAAIVRSLRESIRLLGAITTDRARTVFDIDAEHQPFIAAVIANDPDTAMAAMRDHLTSTARILVSQAIRDQDSPLDAETVWAEAAQGHSH</sequence>
<evidence type="ECO:0000313" key="6">
    <source>
        <dbReference type="Proteomes" id="UP000254978"/>
    </source>
</evidence>
<dbReference type="Gene3D" id="1.20.120.530">
    <property type="entry name" value="GntR ligand-binding domain-like"/>
    <property type="match status" value="1"/>
</dbReference>
<proteinExistence type="predicted"/>
<name>A0A378TIS7_9MYCO</name>
<dbReference type="EMBL" id="UGQT01000001">
    <property type="protein sequence ID" value="STZ60454.1"/>
    <property type="molecule type" value="Genomic_DNA"/>
</dbReference>
<accession>A0A378TIS7</accession>
<dbReference type="GO" id="GO:0003700">
    <property type="term" value="F:DNA-binding transcription factor activity"/>
    <property type="evidence" value="ECO:0007669"/>
    <property type="project" value="InterPro"/>
</dbReference>
<evidence type="ECO:0000256" key="2">
    <source>
        <dbReference type="ARBA" id="ARBA00023125"/>
    </source>
</evidence>
<keyword evidence="1" id="KW-0805">Transcription regulation</keyword>
<protein>
    <submittedName>
        <fullName evidence="5">GntR family transcriptional regulator</fullName>
    </submittedName>
</protein>
<dbReference type="InterPro" id="IPR011711">
    <property type="entry name" value="GntR_C"/>
</dbReference>
<dbReference type="SUPFAM" id="SSF46785">
    <property type="entry name" value="Winged helix' DNA-binding domain"/>
    <property type="match status" value="1"/>
</dbReference>
<evidence type="ECO:0000313" key="5">
    <source>
        <dbReference type="EMBL" id="STZ60454.1"/>
    </source>
</evidence>
<dbReference type="InterPro" id="IPR036390">
    <property type="entry name" value="WH_DNA-bd_sf"/>
</dbReference>
<dbReference type="PROSITE" id="PS50949">
    <property type="entry name" value="HTH_GNTR"/>
    <property type="match status" value="1"/>
</dbReference>
<dbReference type="InterPro" id="IPR036388">
    <property type="entry name" value="WH-like_DNA-bd_sf"/>
</dbReference>
<keyword evidence="3" id="KW-0804">Transcription</keyword>
<dbReference type="Pfam" id="PF07729">
    <property type="entry name" value="FCD"/>
    <property type="match status" value="1"/>
</dbReference>
<evidence type="ECO:0000259" key="4">
    <source>
        <dbReference type="PROSITE" id="PS50949"/>
    </source>
</evidence>
<dbReference type="InterPro" id="IPR000524">
    <property type="entry name" value="Tscrpt_reg_HTH_GntR"/>
</dbReference>